<dbReference type="FunFam" id="2.40.50.140:FF:000303">
    <property type="entry name" value="Protection of telomeres protein 1"/>
    <property type="match status" value="1"/>
</dbReference>
<organism evidence="11 12">
    <name type="scientific">Didymella glomerata</name>
    <dbReference type="NCBI Taxonomy" id="749621"/>
    <lineage>
        <taxon>Eukaryota</taxon>
        <taxon>Fungi</taxon>
        <taxon>Dikarya</taxon>
        <taxon>Ascomycota</taxon>
        <taxon>Pezizomycotina</taxon>
        <taxon>Dothideomycetes</taxon>
        <taxon>Pleosporomycetidae</taxon>
        <taxon>Pleosporales</taxon>
        <taxon>Pleosporineae</taxon>
        <taxon>Didymellaceae</taxon>
        <taxon>Didymella</taxon>
    </lineage>
</organism>
<evidence type="ECO:0000313" key="11">
    <source>
        <dbReference type="EMBL" id="KAJ4333540.1"/>
    </source>
</evidence>
<comment type="caution">
    <text evidence="11">The sequence shown here is derived from an EMBL/GenBank/DDBJ whole genome shotgun (WGS) entry which is preliminary data.</text>
</comment>
<dbReference type="InterPro" id="IPR028389">
    <property type="entry name" value="POT1"/>
</dbReference>
<evidence type="ECO:0000259" key="10">
    <source>
        <dbReference type="SMART" id="SM00976"/>
    </source>
</evidence>
<dbReference type="GO" id="GO:0000783">
    <property type="term" value="C:nuclear telomere cap complex"/>
    <property type="evidence" value="ECO:0007669"/>
    <property type="project" value="TreeGrafter"/>
</dbReference>
<evidence type="ECO:0000313" key="12">
    <source>
        <dbReference type="Proteomes" id="UP001140562"/>
    </source>
</evidence>
<dbReference type="InterPro" id="IPR011564">
    <property type="entry name" value="Telomer_end-bd_POT1/Cdc13"/>
</dbReference>
<evidence type="ECO:0000256" key="5">
    <source>
        <dbReference type="ARBA" id="ARBA00022454"/>
    </source>
</evidence>
<feature type="compositionally biased region" description="Basic and acidic residues" evidence="9">
    <location>
        <begin position="358"/>
        <end position="376"/>
    </location>
</feature>
<dbReference type="InterPro" id="IPR032042">
    <property type="entry name" value="POT1PC"/>
</dbReference>
<dbReference type="SMART" id="SM00976">
    <property type="entry name" value="Telo_bind"/>
    <property type="match status" value="1"/>
</dbReference>
<dbReference type="PANTHER" id="PTHR14513">
    <property type="entry name" value="PROTECTION OF TELOMERES 1"/>
    <property type="match status" value="1"/>
</dbReference>
<dbReference type="InterPro" id="IPR012340">
    <property type="entry name" value="NA-bd_OB-fold"/>
</dbReference>
<dbReference type="AlphaFoldDB" id="A0A9W9BXR4"/>
<dbReference type="GO" id="GO:0098505">
    <property type="term" value="F:G-rich strand telomeric DNA binding"/>
    <property type="evidence" value="ECO:0007669"/>
    <property type="project" value="TreeGrafter"/>
</dbReference>
<feature type="compositionally biased region" description="Basic residues" evidence="9">
    <location>
        <begin position="347"/>
        <end position="357"/>
    </location>
</feature>
<dbReference type="Pfam" id="PF16686">
    <property type="entry name" value="POT1PC"/>
    <property type="match status" value="1"/>
</dbReference>
<dbReference type="GO" id="GO:0016233">
    <property type="term" value="P:telomere capping"/>
    <property type="evidence" value="ECO:0007669"/>
    <property type="project" value="TreeGrafter"/>
</dbReference>
<keyword evidence="8" id="KW-0539">Nucleus</keyword>
<dbReference type="Proteomes" id="UP001140562">
    <property type="component" value="Unassembled WGS sequence"/>
</dbReference>
<evidence type="ECO:0000256" key="4">
    <source>
        <dbReference type="ARBA" id="ARBA00015253"/>
    </source>
</evidence>
<evidence type="ECO:0000256" key="2">
    <source>
        <dbReference type="ARBA" id="ARBA00004574"/>
    </source>
</evidence>
<feature type="domain" description="Telomeric single stranded DNA binding POT1/Cdc13" evidence="10">
    <location>
        <begin position="8"/>
        <end position="145"/>
    </location>
</feature>
<dbReference type="OrthoDB" id="2186770at2759"/>
<gene>
    <name evidence="11" type="ORF">N0V87_007565</name>
</gene>
<sequence length="603" mass="68567">MSALPVGFTAVKDCKTEGAVVSLLGVVVSLQEPRSTRGTDWVLNFSIQDDFSAGSVGGSSGMGCRVFKPQASLPKITAAGDIVILRNFKLNPWQGRMDCVSQPYASGILVFPGNKIPIPELSHAYLLGTQRLTHHATPGTREPTIQEQKAVLQLAHSSSSSAKDVQQHAIIASTNTISRRKEALIEDLTFDKFYDIKAQVVNIYYSNSGTVELKVTDYTPNKDLYLYADPDRDPDLVFKREWRGPFGQVTMDVRLYEPHAAWARQNLTNGDFVYLRNIHTKASERNMLEGAVHQDRQMPHQIDVRKLSNHPAIEEINRRREAYEQQRSSRGTVHLANAPKKSSAKASAKKRQQKRERQRLQKETELKELEEKQEKWEAERSGVNMNGRSLRPVTRILLIGSVRASFPDKPLSTLSEIINNSHLQAKTSTKYNSFTLPFVNCRHRSRVRVVDFYPPELEYFSHSAEDSSWTPRPKHRRWEWGFVLLLEDANVPHDTVPEQLRLIVNNDAAQYLGLPRARDLKAEPRVLNELRETLFIMWGNLEELKSELRAVGKDLPLPAGNNRLNNKPFDCIIEEYGLECPVTDENPFGYQRLHKLALTKIMR</sequence>
<keyword evidence="7" id="KW-0238">DNA-binding</keyword>
<dbReference type="GO" id="GO:0010521">
    <property type="term" value="F:telomerase inhibitor activity"/>
    <property type="evidence" value="ECO:0007669"/>
    <property type="project" value="TreeGrafter"/>
</dbReference>
<keyword evidence="6" id="KW-0779">Telomere</keyword>
<evidence type="ECO:0000256" key="9">
    <source>
        <dbReference type="SAM" id="MobiDB-lite"/>
    </source>
</evidence>
<evidence type="ECO:0000256" key="8">
    <source>
        <dbReference type="ARBA" id="ARBA00023242"/>
    </source>
</evidence>
<keyword evidence="12" id="KW-1185">Reference proteome</keyword>
<dbReference type="Pfam" id="PF02765">
    <property type="entry name" value="POT1"/>
    <property type="match status" value="1"/>
</dbReference>
<comment type="subcellular location">
    <subcellularLocation>
        <location evidence="2">Chromosome</location>
        <location evidence="2">Telomere</location>
    </subcellularLocation>
    <subcellularLocation>
        <location evidence="1">Nucleus</location>
    </subcellularLocation>
</comment>
<dbReference type="Gene3D" id="2.40.50.140">
    <property type="entry name" value="Nucleic acid-binding proteins"/>
    <property type="match status" value="2"/>
</dbReference>
<feature type="region of interest" description="Disordered" evidence="9">
    <location>
        <begin position="320"/>
        <end position="376"/>
    </location>
</feature>
<evidence type="ECO:0000256" key="3">
    <source>
        <dbReference type="ARBA" id="ARBA00008442"/>
    </source>
</evidence>
<dbReference type="PANTHER" id="PTHR14513:SF0">
    <property type="entry name" value="PROTECTION OF TELOMERES PROTEIN 1"/>
    <property type="match status" value="1"/>
</dbReference>
<evidence type="ECO:0000256" key="1">
    <source>
        <dbReference type="ARBA" id="ARBA00004123"/>
    </source>
</evidence>
<dbReference type="SUPFAM" id="SSF50249">
    <property type="entry name" value="Nucleic acid-binding proteins"/>
    <property type="match status" value="2"/>
</dbReference>
<protein>
    <recommendedName>
        <fullName evidence="4">Protection of telomeres protein 1</fullName>
    </recommendedName>
</protein>
<evidence type="ECO:0000256" key="6">
    <source>
        <dbReference type="ARBA" id="ARBA00022895"/>
    </source>
</evidence>
<reference evidence="11" key="1">
    <citation type="submission" date="2022-10" db="EMBL/GenBank/DDBJ databases">
        <title>Tapping the CABI collections for fungal endophytes: first genome assemblies for Collariella, Neodidymelliopsis, Ascochyta clinopodiicola, Didymella pomorum, Didymosphaeria variabile, Neocosmospora piperis and Neocucurbitaria cava.</title>
        <authorList>
            <person name="Hill R."/>
        </authorList>
    </citation>
    <scope>NUCLEOTIDE SEQUENCE</scope>
    <source>
        <strain evidence="11">IMI 360193</strain>
    </source>
</reference>
<comment type="similarity">
    <text evidence="3">Belongs to the telombin family.</text>
</comment>
<dbReference type="EMBL" id="JAPEUV010000093">
    <property type="protein sequence ID" value="KAJ4333540.1"/>
    <property type="molecule type" value="Genomic_DNA"/>
</dbReference>
<accession>A0A9W9BXR4</accession>
<dbReference type="GO" id="GO:0032210">
    <property type="term" value="P:regulation of telomere maintenance via telomerase"/>
    <property type="evidence" value="ECO:0007669"/>
    <property type="project" value="TreeGrafter"/>
</dbReference>
<name>A0A9W9BXR4_9PLEO</name>
<proteinExistence type="inferred from homology"/>
<evidence type="ECO:0000256" key="7">
    <source>
        <dbReference type="ARBA" id="ARBA00023125"/>
    </source>
</evidence>
<keyword evidence="5" id="KW-0158">Chromosome</keyword>